<evidence type="ECO:0000313" key="4">
    <source>
        <dbReference type="Proteomes" id="UP000486602"/>
    </source>
</evidence>
<dbReference type="InterPro" id="IPR003018">
    <property type="entry name" value="GAF"/>
</dbReference>
<keyword evidence="4" id="KW-1185">Reference proteome</keyword>
<dbReference type="InterPro" id="IPR051330">
    <property type="entry name" value="Phosphatase_reg/MetRdx"/>
</dbReference>
<gene>
    <name evidence="3" type="ORF">G3O08_00850</name>
</gene>
<evidence type="ECO:0000259" key="2">
    <source>
        <dbReference type="Pfam" id="PF13185"/>
    </source>
</evidence>
<dbReference type="AlphaFoldDB" id="A0A7K3WLZ8"/>
<evidence type="ECO:0000313" key="3">
    <source>
        <dbReference type="EMBL" id="NEN22051.1"/>
    </source>
</evidence>
<sequence>MNRNYEDVLKHVKGVLEGETDLTANLANVAAILKILPGYFWVGFYIVKNGVLVLGPFQGPVACTRIAFGKGVCGTAWKEKQSILVPDVNEFPGHIACNASSQSELVVPIFDADGNVFIILDADSDSLNAFNENDRDALEQIASLITDSIKIAV</sequence>
<name>A0A7K3WLZ8_9FLAO</name>
<organism evidence="3 4">
    <name type="scientific">Cryomorpha ignava</name>
    <dbReference type="NCBI Taxonomy" id="101383"/>
    <lineage>
        <taxon>Bacteria</taxon>
        <taxon>Pseudomonadati</taxon>
        <taxon>Bacteroidota</taxon>
        <taxon>Flavobacteriia</taxon>
        <taxon>Flavobacteriales</taxon>
        <taxon>Cryomorphaceae</taxon>
        <taxon>Cryomorpha</taxon>
    </lineage>
</organism>
<dbReference type="EMBL" id="JAAGVY010000001">
    <property type="protein sequence ID" value="NEN22051.1"/>
    <property type="molecule type" value="Genomic_DNA"/>
</dbReference>
<evidence type="ECO:0000256" key="1">
    <source>
        <dbReference type="ARBA" id="ARBA00038454"/>
    </source>
</evidence>
<dbReference type="PANTHER" id="PTHR21021">
    <property type="entry name" value="GAF/PUTATIVE CYTOSKELETAL PROTEIN"/>
    <property type="match status" value="1"/>
</dbReference>
<proteinExistence type="inferred from homology"/>
<dbReference type="RefSeq" id="WP_163282768.1">
    <property type="nucleotide sequence ID" value="NZ_JAAGVY010000001.1"/>
</dbReference>
<dbReference type="SUPFAM" id="SSF55781">
    <property type="entry name" value="GAF domain-like"/>
    <property type="match status" value="1"/>
</dbReference>
<reference evidence="3 4" key="1">
    <citation type="submission" date="2020-02" db="EMBL/GenBank/DDBJ databases">
        <title>Out from the shadows clarifying the taxonomy of the family Cryomorphaceae and related taxa by utilizing the GTDB taxonomic framework.</title>
        <authorList>
            <person name="Bowman J.P."/>
        </authorList>
    </citation>
    <scope>NUCLEOTIDE SEQUENCE [LARGE SCALE GENOMIC DNA]</scope>
    <source>
        <strain evidence="3 4">QSSC 1-22</strain>
    </source>
</reference>
<feature type="domain" description="GAF" evidence="2">
    <location>
        <begin position="33"/>
        <end position="149"/>
    </location>
</feature>
<comment type="similarity">
    <text evidence="1">Belongs to the free Met sulfoxide reductase family.</text>
</comment>
<dbReference type="Gene3D" id="3.30.450.40">
    <property type="match status" value="1"/>
</dbReference>
<dbReference type="FunFam" id="3.30.450.40:FF:000008">
    <property type="entry name" value="GAF domain-containing proteins"/>
    <property type="match status" value="1"/>
</dbReference>
<accession>A0A7K3WLZ8</accession>
<dbReference type="GO" id="GO:0033745">
    <property type="term" value="F:L-methionine-(R)-S-oxide reductase activity"/>
    <property type="evidence" value="ECO:0007669"/>
    <property type="project" value="TreeGrafter"/>
</dbReference>
<dbReference type="GO" id="GO:0005829">
    <property type="term" value="C:cytosol"/>
    <property type="evidence" value="ECO:0007669"/>
    <property type="project" value="TreeGrafter"/>
</dbReference>
<dbReference type="Proteomes" id="UP000486602">
    <property type="component" value="Unassembled WGS sequence"/>
</dbReference>
<dbReference type="Pfam" id="PF13185">
    <property type="entry name" value="GAF_2"/>
    <property type="match status" value="1"/>
</dbReference>
<comment type="caution">
    <text evidence="3">The sequence shown here is derived from an EMBL/GenBank/DDBJ whole genome shotgun (WGS) entry which is preliminary data.</text>
</comment>
<dbReference type="PANTHER" id="PTHR21021:SF15">
    <property type="entry name" value="FREE METHIONINE-R-SULFOXIDE REDUCTASE"/>
    <property type="match status" value="1"/>
</dbReference>
<protein>
    <submittedName>
        <fullName evidence="3">GAF domain-containing protein</fullName>
    </submittedName>
</protein>
<dbReference type="InterPro" id="IPR029016">
    <property type="entry name" value="GAF-like_dom_sf"/>
</dbReference>